<dbReference type="GO" id="GO:0009007">
    <property type="term" value="F:site-specific DNA-methyltransferase (adenine-specific) activity"/>
    <property type="evidence" value="ECO:0007669"/>
    <property type="project" value="UniProtKB-EC"/>
</dbReference>
<dbReference type="InterPro" id="IPR012327">
    <property type="entry name" value="MeTrfase_D12"/>
</dbReference>
<dbReference type="Pfam" id="PF02086">
    <property type="entry name" value="MethyltransfD12"/>
    <property type="match status" value="1"/>
</dbReference>
<dbReference type="GO" id="GO:0009307">
    <property type="term" value="P:DNA restriction-modification system"/>
    <property type="evidence" value="ECO:0007669"/>
    <property type="project" value="InterPro"/>
</dbReference>
<accession>A0A9D9N184</accession>
<dbReference type="PRINTS" id="PR00505">
    <property type="entry name" value="D12N6MTFRASE"/>
</dbReference>
<comment type="catalytic activity">
    <reaction evidence="5">
        <text>a 2'-deoxyadenosine in DNA + S-adenosyl-L-methionine = an N(6)-methyl-2'-deoxyadenosine in DNA + S-adenosyl-L-homocysteine + H(+)</text>
        <dbReference type="Rhea" id="RHEA:15197"/>
        <dbReference type="Rhea" id="RHEA-COMP:12418"/>
        <dbReference type="Rhea" id="RHEA-COMP:12419"/>
        <dbReference type="ChEBI" id="CHEBI:15378"/>
        <dbReference type="ChEBI" id="CHEBI:57856"/>
        <dbReference type="ChEBI" id="CHEBI:59789"/>
        <dbReference type="ChEBI" id="CHEBI:90615"/>
        <dbReference type="ChEBI" id="CHEBI:90616"/>
        <dbReference type="EC" id="2.1.1.72"/>
    </reaction>
</comment>
<protein>
    <recommendedName>
        <fullName evidence="1">site-specific DNA-methyltransferase (adenine-specific)</fullName>
        <ecNumber evidence="1">2.1.1.72</ecNumber>
    </recommendedName>
</protein>
<evidence type="ECO:0000256" key="4">
    <source>
        <dbReference type="ARBA" id="ARBA00022691"/>
    </source>
</evidence>
<dbReference type="PROSITE" id="PS00092">
    <property type="entry name" value="N6_MTASE"/>
    <property type="match status" value="1"/>
</dbReference>
<dbReference type="InterPro" id="IPR002052">
    <property type="entry name" value="DNA_methylase_N6_adenine_CS"/>
</dbReference>
<comment type="caution">
    <text evidence="6">The sequence shown here is derived from an EMBL/GenBank/DDBJ whole genome shotgun (WGS) entry which is preliminary data.</text>
</comment>
<dbReference type="SUPFAM" id="SSF53335">
    <property type="entry name" value="S-adenosyl-L-methionine-dependent methyltransferases"/>
    <property type="match status" value="1"/>
</dbReference>
<dbReference type="InterPro" id="IPR029063">
    <property type="entry name" value="SAM-dependent_MTases_sf"/>
</dbReference>
<dbReference type="EC" id="2.1.1.72" evidence="1"/>
<keyword evidence="2 6" id="KW-0489">Methyltransferase</keyword>
<dbReference type="EMBL" id="JADIMM010000001">
    <property type="protein sequence ID" value="MBO8456604.1"/>
    <property type="molecule type" value="Genomic_DNA"/>
</dbReference>
<proteinExistence type="predicted"/>
<organism evidence="6 7">
    <name type="scientific">Candidatus Gallitreponema excrementavium</name>
    <dbReference type="NCBI Taxonomy" id="2840840"/>
    <lineage>
        <taxon>Bacteria</taxon>
        <taxon>Pseudomonadati</taxon>
        <taxon>Spirochaetota</taxon>
        <taxon>Spirochaetia</taxon>
        <taxon>Spirochaetales</taxon>
        <taxon>Candidatus Gallitreponema</taxon>
    </lineage>
</organism>
<dbReference type="GO" id="GO:0003676">
    <property type="term" value="F:nucleic acid binding"/>
    <property type="evidence" value="ECO:0007669"/>
    <property type="project" value="InterPro"/>
</dbReference>
<evidence type="ECO:0000313" key="7">
    <source>
        <dbReference type="Proteomes" id="UP000823638"/>
    </source>
</evidence>
<keyword evidence="3" id="KW-0808">Transferase</keyword>
<reference evidence="6" key="2">
    <citation type="journal article" date="2021" name="PeerJ">
        <title>Extensive microbial diversity within the chicken gut microbiome revealed by metagenomics and culture.</title>
        <authorList>
            <person name="Gilroy R."/>
            <person name="Ravi A."/>
            <person name="Getino M."/>
            <person name="Pursley I."/>
            <person name="Horton D.L."/>
            <person name="Alikhan N.F."/>
            <person name="Baker D."/>
            <person name="Gharbi K."/>
            <person name="Hall N."/>
            <person name="Watson M."/>
            <person name="Adriaenssens E.M."/>
            <person name="Foster-Nyarko E."/>
            <person name="Jarju S."/>
            <person name="Secka A."/>
            <person name="Antonio M."/>
            <person name="Oren A."/>
            <person name="Chaudhuri R.R."/>
            <person name="La Ragione R."/>
            <person name="Hildebrand F."/>
            <person name="Pallen M.J."/>
        </authorList>
    </citation>
    <scope>NUCLEOTIDE SEQUENCE</scope>
    <source>
        <strain evidence="6">10532</strain>
    </source>
</reference>
<reference evidence="6" key="1">
    <citation type="submission" date="2020-10" db="EMBL/GenBank/DDBJ databases">
        <authorList>
            <person name="Gilroy R."/>
        </authorList>
    </citation>
    <scope>NUCLEOTIDE SEQUENCE</scope>
    <source>
        <strain evidence="6">10532</strain>
    </source>
</reference>
<evidence type="ECO:0000256" key="1">
    <source>
        <dbReference type="ARBA" id="ARBA00011900"/>
    </source>
</evidence>
<dbReference type="AlphaFoldDB" id="A0A9D9N184"/>
<evidence type="ECO:0000256" key="2">
    <source>
        <dbReference type="ARBA" id="ARBA00022603"/>
    </source>
</evidence>
<evidence type="ECO:0000313" key="6">
    <source>
        <dbReference type="EMBL" id="MBO8456604.1"/>
    </source>
</evidence>
<name>A0A9D9N184_9SPIR</name>
<dbReference type="GO" id="GO:0032259">
    <property type="term" value="P:methylation"/>
    <property type="evidence" value="ECO:0007669"/>
    <property type="project" value="UniProtKB-KW"/>
</dbReference>
<keyword evidence="4" id="KW-0949">S-adenosyl-L-methionine</keyword>
<dbReference type="Proteomes" id="UP000823638">
    <property type="component" value="Unassembled WGS sequence"/>
</dbReference>
<evidence type="ECO:0000256" key="5">
    <source>
        <dbReference type="ARBA" id="ARBA00047942"/>
    </source>
</evidence>
<evidence type="ECO:0000256" key="3">
    <source>
        <dbReference type="ARBA" id="ARBA00022679"/>
    </source>
</evidence>
<dbReference type="Gene3D" id="3.40.50.150">
    <property type="entry name" value="Vaccinia Virus protein VP39"/>
    <property type="match status" value="1"/>
</dbReference>
<sequence>MKEENKEYLTTQIITYIGNKRQLIRNIEEEIKRIAALLGKEKLVCADIFSGSGIVARMLKKYSSVLIVNDLEEYSRLINECYLTNKKDFPDVKWREYKSVIEEICNNKKEPGIITKNYAPQDDGNIQRGERVFYTHENALLIDTYRSLIDKVVQEEDMKKFFLAPLVTEASIHVNTSGVFKGFYKDKNTGIGCFGAAGKNALTRIFGKIELKEPVLSNFNSKVKIYKKDAVELAGELKKIDIAYLDPPYNQHPYGSNYFMLNLIIKNKLDVEISKVSGITQDWNRSEFNKPYSALQSMEKIIDTIDSKFVIVSYNSEGFITFEQMKTMLEHYGKLNTVEITYNTFRGSRNLNNRNIHVSEYLFILNKGK</sequence>
<gene>
    <name evidence="6" type="ORF">IAA81_00055</name>
</gene>